<dbReference type="PATRIC" id="fig|1204725.3.peg.1942"/>
<organism evidence="2 3">
    <name type="scientific">Methanobacterium formicicum (strain DSM 3637 / PP1)</name>
    <dbReference type="NCBI Taxonomy" id="1204725"/>
    <lineage>
        <taxon>Archaea</taxon>
        <taxon>Methanobacteriati</taxon>
        <taxon>Methanobacteriota</taxon>
        <taxon>Methanomada group</taxon>
        <taxon>Methanobacteria</taxon>
        <taxon>Methanobacteriales</taxon>
        <taxon>Methanobacteriaceae</taxon>
        <taxon>Methanobacterium</taxon>
    </lineage>
</organism>
<evidence type="ECO:0000313" key="3">
    <source>
        <dbReference type="Proteomes" id="UP000007360"/>
    </source>
</evidence>
<dbReference type="EMBL" id="AMPO01000009">
    <property type="protein sequence ID" value="EKF85137.1"/>
    <property type="molecule type" value="Genomic_DNA"/>
</dbReference>
<dbReference type="Pfam" id="PF17647">
    <property type="entry name" value="DUF5518"/>
    <property type="match status" value="1"/>
</dbReference>
<dbReference type="Proteomes" id="UP000007360">
    <property type="component" value="Unassembled WGS sequence"/>
</dbReference>
<feature type="transmembrane region" description="Helical" evidence="1">
    <location>
        <begin position="91"/>
        <end position="110"/>
    </location>
</feature>
<gene>
    <name evidence="2" type="ORF">A994_09658</name>
</gene>
<feature type="transmembrane region" description="Helical" evidence="1">
    <location>
        <begin position="64"/>
        <end position="85"/>
    </location>
</feature>
<proteinExistence type="predicted"/>
<dbReference type="AlphaFoldDB" id="K2R1K9"/>
<keyword evidence="1" id="KW-0812">Transmembrane</keyword>
<evidence type="ECO:0000313" key="2">
    <source>
        <dbReference type="EMBL" id="EKF85137.1"/>
    </source>
</evidence>
<feature type="transmembrane region" description="Helical" evidence="1">
    <location>
        <begin position="7"/>
        <end position="27"/>
    </location>
</feature>
<evidence type="ECO:0008006" key="4">
    <source>
        <dbReference type="Google" id="ProtNLM"/>
    </source>
</evidence>
<keyword evidence="1" id="KW-0472">Membrane</keyword>
<protein>
    <recommendedName>
        <fullName evidence="4">DUF5518 domain-containing protein</fullName>
    </recommendedName>
</protein>
<keyword evidence="3" id="KW-1185">Reference proteome</keyword>
<keyword evidence="1" id="KW-1133">Transmembrane helix</keyword>
<name>K2R1K9_METFP</name>
<reference evidence="2 3" key="1">
    <citation type="journal article" date="2012" name="J. Bacteriol.">
        <title>Draft genome sequence of Methanobacterium formicicum DSM 3637, an archaebacterium isolated from the methane producer amoeba Pelomyxa palustris.</title>
        <authorList>
            <person name="Gutierrez G."/>
        </authorList>
    </citation>
    <scope>NUCLEOTIDE SEQUENCE [LARGE SCALE GENOMIC DNA]</scope>
    <source>
        <strain evidence="3">DSM 3637 / PP1</strain>
    </source>
</reference>
<evidence type="ECO:0000256" key="1">
    <source>
        <dbReference type="SAM" id="Phobius"/>
    </source>
</evidence>
<dbReference type="InterPro" id="IPR040493">
    <property type="entry name" value="DUF5518"/>
</dbReference>
<dbReference type="RefSeq" id="WP_004031341.1">
    <property type="nucleotide sequence ID" value="NZ_AMPO01000009.1"/>
</dbReference>
<dbReference type="OrthoDB" id="342332at2157"/>
<feature type="transmembrane region" description="Helical" evidence="1">
    <location>
        <begin position="33"/>
        <end position="52"/>
    </location>
</feature>
<accession>K2R1K9</accession>
<comment type="caution">
    <text evidence="2">The sequence shown here is derived from an EMBL/GenBank/DDBJ whole genome shotgun (WGS) entry which is preliminary data.</text>
</comment>
<sequence>MVNWTAVAIGFVVTVILETIGIMFISLDAAVSAFISVFAPIIGGLLAAYWGTATYKDGIINGGLAGGLGSLLAAIIFIPGTLTFIAENAVISFISSAILGIIGGLVGILARGKPQGKETSPQKPDT</sequence>